<dbReference type="SFLD" id="SFLDG01140">
    <property type="entry name" value="C2.B:_Phosphomannomutase_and_P"/>
    <property type="match status" value="1"/>
</dbReference>
<evidence type="ECO:0000313" key="1">
    <source>
        <dbReference type="EMBL" id="PMB82438.1"/>
    </source>
</evidence>
<dbReference type="InterPro" id="IPR023214">
    <property type="entry name" value="HAD_sf"/>
</dbReference>
<dbReference type="RefSeq" id="WP_104688687.1">
    <property type="nucleotide sequence ID" value="NZ_JBKTHY010000018.1"/>
</dbReference>
<dbReference type="Pfam" id="PF08282">
    <property type="entry name" value="Hydrolase_3"/>
    <property type="match status" value="1"/>
</dbReference>
<dbReference type="NCBIfam" id="TIGR01484">
    <property type="entry name" value="HAD-SF-IIB"/>
    <property type="match status" value="1"/>
</dbReference>
<dbReference type="OrthoDB" id="9814970at2"/>
<gene>
    <name evidence="1" type="ORF">CK797_05115</name>
</gene>
<dbReference type="Gene3D" id="3.30.1240.10">
    <property type="match status" value="1"/>
</dbReference>
<dbReference type="AlphaFoldDB" id="A0A2J6NM93"/>
<dbReference type="GO" id="GO:0005829">
    <property type="term" value="C:cytosol"/>
    <property type="evidence" value="ECO:0007669"/>
    <property type="project" value="TreeGrafter"/>
</dbReference>
<dbReference type="SFLD" id="SFLDS00003">
    <property type="entry name" value="Haloacid_Dehalogenase"/>
    <property type="match status" value="1"/>
</dbReference>
<reference evidence="1 2" key="1">
    <citation type="submission" date="2017-09" db="EMBL/GenBank/DDBJ databases">
        <title>Bacterial strain isolated from the female urinary microbiota.</title>
        <authorList>
            <person name="Thomas-White K."/>
            <person name="Kumar N."/>
            <person name="Forster S."/>
            <person name="Putonti C."/>
            <person name="Lawley T."/>
            <person name="Wolfe A.J."/>
        </authorList>
    </citation>
    <scope>NUCLEOTIDE SEQUENCE [LARGE SCALE GENOMIC DNA]</scope>
    <source>
        <strain evidence="1 2">UMB0683</strain>
    </source>
</reference>
<comment type="caution">
    <text evidence="1">The sequence shown here is derived from an EMBL/GenBank/DDBJ whole genome shotgun (WGS) entry which is preliminary data.</text>
</comment>
<organism evidence="1 2">
    <name type="scientific">Limosilactobacillus pontis</name>
    <dbReference type="NCBI Taxonomy" id="35787"/>
    <lineage>
        <taxon>Bacteria</taxon>
        <taxon>Bacillati</taxon>
        <taxon>Bacillota</taxon>
        <taxon>Bacilli</taxon>
        <taxon>Lactobacillales</taxon>
        <taxon>Lactobacillaceae</taxon>
        <taxon>Limosilactobacillus</taxon>
    </lineage>
</organism>
<dbReference type="GO" id="GO:0000287">
    <property type="term" value="F:magnesium ion binding"/>
    <property type="evidence" value="ECO:0007669"/>
    <property type="project" value="TreeGrafter"/>
</dbReference>
<dbReference type="Proteomes" id="UP000239920">
    <property type="component" value="Unassembled WGS sequence"/>
</dbReference>
<evidence type="ECO:0000313" key="2">
    <source>
        <dbReference type="Proteomes" id="UP000239920"/>
    </source>
</evidence>
<sequence length="273" mass="30288">MKKWRFVAVDVDGTLLDDNDHYDIACFNAVVRQLAQQGVDLIVASGNSLDALQTIFADSPLVKNFVAENGGRIISNGYEQFSKPHDRAIIAQLLAWEQTLQLQPDLLSLSGANQTFISDQFKDVAVPYYPHHCYFINLAEVNEPIFNLNLNWFKRRPAIDWIMSQVHQLNQRFPQVHATYSGAYGIDVLPAGVDKAIGLTQLVNQLGGKMDELVAFGDTSNDLAMIQRAGCGYAMKNATADLLAVADRVTHSDNNHNGLLKEIAELFDLSLPK</sequence>
<dbReference type="GO" id="GO:0016791">
    <property type="term" value="F:phosphatase activity"/>
    <property type="evidence" value="ECO:0007669"/>
    <property type="project" value="TreeGrafter"/>
</dbReference>
<dbReference type="InterPro" id="IPR006379">
    <property type="entry name" value="HAD-SF_hydro_IIB"/>
</dbReference>
<dbReference type="InterPro" id="IPR036412">
    <property type="entry name" value="HAD-like_sf"/>
</dbReference>
<dbReference type="SUPFAM" id="SSF56784">
    <property type="entry name" value="HAD-like"/>
    <property type="match status" value="1"/>
</dbReference>
<dbReference type="Gene3D" id="3.40.50.1000">
    <property type="entry name" value="HAD superfamily/HAD-like"/>
    <property type="match status" value="1"/>
</dbReference>
<name>A0A2J6NM93_9LACO</name>
<protein>
    <submittedName>
        <fullName evidence="1">HAD family phosphatase</fullName>
    </submittedName>
</protein>
<dbReference type="EMBL" id="PNFV01000005">
    <property type="protein sequence ID" value="PMB82438.1"/>
    <property type="molecule type" value="Genomic_DNA"/>
</dbReference>
<proteinExistence type="predicted"/>
<dbReference type="PANTHER" id="PTHR10000">
    <property type="entry name" value="PHOSPHOSERINE PHOSPHATASE"/>
    <property type="match status" value="1"/>
</dbReference>
<dbReference type="PANTHER" id="PTHR10000:SF53">
    <property type="entry name" value="5-AMINO-6-(5-PHOSPHO-D-RIBITYLAMINO)URACIL PHOSPHATASE YBJI-RELATED"/>
    <property type="match status" value="1"/>
</dbReference>
<accession>A0A2J6NM93</accession>